<reference evidence="3 4" key="1">
    <citation type="submission" date="2018-10" db="EMBL/GenBank/DDBJ databases">
        <title>A high-quality apple genome assembly.</title>
        <authorList>
            <person name="Hu J."/>
        </authorList>
    </citation>
    <scope>NUCLEOTIDE SEQUENCE [LARGE SCALE GENOMIC DNA]</scope>
    <source>
        <strain evidence="4">cv. HFTH1</strain>
        <tissue evidence="3">Young leaf</tissue>
    </source>
</reference>
<feature type="compositionally biased region" description="Low complexity" evidence="1">
    <location>
        <begin position="42"/>
        <end position="56"/>
    </location>
</feature>
<keyword evidence="2" id="KW-1133">Transmembrane helix</keyword>
<comment type="caution">
    <text evidence="3">The sequence shown here is derived from an EMBL/GenBank/DDBJ whole genome shotgun (WGS) entry which is preliminary data.</text>
</comment>
<dbReference type="PANTHER" id="PTHR35297:SF2">
    <property type="entry name" value="PROTEIN, PUTATIVE-RELATED"/>
    <property type="match status" value="1"/>
</dbReference>
<feature type="transmembrane region" description="Helical" evidence="2">
    <location>
        <begin position="82"/>
        <end position="100"/>
    </location>
</feature>
<feature type="region of interest" description="Disordered" evidence="1">
    <location>
        <begin position="1"/>
        <end position="78"/>
    </location>
</feature>
<keyword evidence="4" id="KW-1185">Reference proteome</keyword>
<gene>
    <name evidence="3" type="ORF">DVH24_015682</name>
</gene>
<dbReference type="Proteomes" id="UP000290289">
    <property type="component" value="Chromosome 16"/>
</dbReference>
<keyword evidence="2" id="KW-0812">Transmembrane</keyword>
<protein>
    <submittedName>
        <fullName evidence="3">Uncharacterized protein</fullName>
    </submittedName>
</protein>
<evidence type="ECO:0000256" key="1">
    <source>
        <dbReference type="SAM" id="MobiDB-lite"/>
    </source>
</evidence>
<accession>A0A498HK18</accession>
<evidence type="ECO:0000313" key="3">
    <source>
        <dbReference type="EMBL" id="RXH71060.1"/>
    </source>
</evidence>
<dbReference type="EMBL" id="RDQH01000342">
    <property type="protein sequence ID" value="RXH71060.1"/>
    <property type="molecule type" value="Genomic_DNA"/>
</dbReference>
<dbReference type="PANTHER" id="PTHR35297">
    <property type="entry name" value="PROTEIN, PUTATIVE-RELATED"/>
    <property type="match status" value="1"/>
</dbReference>
<name>A0A498HK18_MALDO</name>
<evidence type="ECO:0000313" key="4">
    <source>
        <dbReference type="Proteomes" id="UP000290289"/>
    </source>
</evidence>
<keyword evidence="2" id="KW-0472">Membrane</keyword>
<evidence type="ECO:0000256" key="2">
    <source>
        <dbReference type="SAM" id="Phobius"/>
    </source>
</evidence>
<dbReference type="AlphaFoldDB" id="A0A498HK18"/>
<proteinExistence type="predicted"/>
<sequence>MQRQSLGGSPASKLHQTHGGPNDQTLTVVDSPNRNKDLSVFSTTASTSSSSSISAAYQDDEDHKASKPHRLSSPPPIAPHKSIHVIPVLTLLCFLILFLFSHIPSQSDLAQFNGFTKLPGSAKRVVSADSEIDDIGRFIDIRKSDVLAIRSLRNLQDTQTQKLVPRSRSHRKIADF</sequence>
<organism evidence="3 4">
    <name type="scientific">Malus domestica</name>
    <name type="common">Apple</name>
    <name type="synonym">Pyrus malus</name>
    <dbReference type="NCBI Taxonomy" id="3750"/>
    <lineage>
        <taxon>Eukaryota</taxon>
        <taxon>Viridiplantae</taxon>
        <taxon>Streptophyta</taxon>
        <taxon>Embryophyta</taxon>
        <taxon>Tracheophyta</taxon>
        <taxon>Spermatophyta</taxon>
        <taxon>Magnoliopsida</taxon>
        <taxon>eudicotyledons</taxon>
        <taxon>Gunneridae</taxon>
        <taxon>Pentapetalae</taxon>
        <taxon>rosids</taxon>
        <taxon>fabids</taxon>
        <taxon>Rosales</taxon>
        <taxon>Rosaceae</taxon>
        <taxon>Amygdaloideae</taxon>
        <taxon>Maleae</taxon>
        <taxon>Malus</taxon>
    </lineage>
</organism>
<feature type="compositionally biased region" description="Polar residues" evidence="1">
    <location>
        <begin position="22"/>
        <end position="32"/>
    </location>
</feature>